<reference evidence="1" key="2">
    <citation type="submission" date="2021-10" db="EMBL/GenBank/DDBJ databases">
        <authorList>
            <person name="Piombo E."/>
        </authorList>
    </citation>
    <scope>NUCLEOTIDE SEQUENCE</scope>
</reference>
<organism evidence="1 2">
    <name type="scientific">Clonostachys rosea f. rosea IK726</name>
    <dbReference type="NCBI Taxonomy" id="1349383"/>
    <lineage>
        <taxon>Eukaryota</taxon>
        <taxon>Fungi</taxon>
        <taxon>Dikarya</taxon>
        <taxon>Ascomycota</taxon>
        <taxon>Pezizomycotina</taxon>
        <taxon>Sordariomycetes</taxon>
        <taxon>Hypocreomycetidae</taxon>
        <taxon>Hypocreales</taxon>
        <taxon>Bionectriaceae</taxon>
        <taxon>Clonostachys</taxon>
    </lineage>
</organism>
<proteinExistence type="predicted"/>
<dbReference type="EMBL" id="CADEHS020000005">
    <property type="protein sequence ID" value="CAG9941881.1"/>
    <property type="molecule type" value="Genomic_DNA"/>
</dbReference>
<name>A0ACA9TLR0_BIOOC</name>
<gene>
    <name evidence="1" type="ORF">CRV2_00003317</name>
</gene>
<evidence type="ECO:0000313" key="2">
    <source>
        <dbReference type="Proteomes" id="UP000836387"/>
    </source>
</evidence>
<keyword evidence="2" id="KW-1185">Reference proteome</keyword>
<accession>A0ACA9TLR0</accession>
<reference evidence="1" key="1">
    <citation type="submission" date="2020-04" db="EMBL/GenBank/DDBJ databases">
        <authorList>
            <person name="Broberg M."/>
        </authorList>
    </citation>
    <scope>NUCLEOTIDE SEQUENCE</scope>
</reference>
<dbReference type="Proteomes" id="UP000836387">
    <property type="component" value="Unassembled WGS sequence"/>
</dbReference>
<comment type="caution">
    <text evidence="1">The sequence shown here is derived from an EMBL/GenBank/DDBJ whole genome shotgun (WGS) entry which is preliminary data.</text>
</comment>
<sequence length="205" mass="22268">MSSPILGDSPSLHERPERKQSEHMSLKKHDTGIPMNTPTDPNSVIPGDGGSTDHAVPTRGPRYHHQSPGGEHCNETGWGPEFFPNCEDPETPTEMNSPTRYETFASAHRSKPLQGSGHDTSPTLKPQGRRNARKSAQPSGKPQRSKKIQKKQSKGVKGDGNTSGTASGLPVTPGIQRGLQLFQEQLRLLERAEQEAVRGKAGRTV</sequence>
<protein>
    <submittedName>
        <fullName evidence="1">Uncharacterized protein</fullName>
    </submittedName>
</protein>
<evidence type="ECO:0000313" key="1">
    <source>
        <dbReference type="EMBL" id="CAG9941881.1"/>
    </source>
</evidence>